<evidence type="ECO:0000313" key="2">
    <source>
        <dbReference type="EMBL" id="CAI2362264.1"/>
    </source>
</evidence>
<evidence type="ECO:0000313" key="3">
    <source>
        <dbReference type="Proteomes" id="UP001295684"/>
    </source>
</evidence>
<organism evidence="2 3">
    <name type="scientific">Euplotes crassus</name>
    <dbReference type="NCBI Taxonomy" id="5936"/>
    <lineage>
        <taxon>Eukaryota</taxon>
        <taxon>Sar</taxon>
        <taxon>Alveolata</taxon>
        <taxon>Ciliophora</taxon>
        <taxon>Intramacronucleata</taxon>
        <taxon>Spirotrichea</taxon>
        <taxon>Hypotrichia</taxon>
        <taxon>Euplotida</taxon>
        <taxon>Euplotidae</taxon>
        <taxon>Moneuplotes</taxon>
    </lineage>
</organism>
<dbReference type="Proteomes" id="UP001295684">
    <property type="component" value="Unassembled WGS sequence"/>
</dbReference>
<sequence length="326" mass="38245">MRRSPRSKISATKSRSDYRGNHRAYSEPQVSPRQEENEPDTIYSKFSHYIKRFSPLKAKMDKFFNAYNRRTSWERYFDFSCPEKIRTDVNPPANSQITLKDPQFSQKWGKLMDLVLHKDNEGFTKSMNSLRNNIFIKREFDSLAQSVLPVKSNRKKFRSTKRSNSIAKARGIGSGFRVSRNSSSRKSIISAMNVNVPKKRNAMKPGDTNFEIITLNEALKPSHGARDRLTSRFLESQAQESTYSKFRQDNLIAKSRYFRPDIRQMPRSYRRRSSPSKTTLHVEKQHFVERQKNSSKRVDMKLLKLLLSKKHPIFKANSRTRSKRSY</sequence>
<dbReference type="AlphaFoldDB" id="A0AAD1X656"/>
<dbReference type="EMBL" id="CAMPGE010003428">
    <property type="protein sequence ID" value="CAI2362264.1"/>
    <property type="molecule type" value="Genomic_DNA"/>
</dbReference>
<feature type="region of interest" description="Disordered" evidence="1">
    <location>
        <begin position="1"/>
        <end position="38"/>
    </location>
</feature>
<reference evidence="2" key="1">
    <citation type="submission" date="2023-07" db="EMBL/GenBank/DDBJ databases">
        <authorList>
            <consortium name="AG Swart"/>
            <person name="Singh M."/>
            <person name="Singh A."/>
            <person name="Seah K."/>
            <person name="Emmerich C."/>
        </authorList>
    </citation>
    <scope>NUCLEOTIDE SEQUENCE</scope>
    <source>
        <strain evidence="2">DP1</strain>
    </source>
</reference>
<gene>
    <name evidence="2" type="ORF">ECRASSUSDP1_LOCUS3586</name>
</gene>
<comment type="caution">
    <text evidence="2">The sequence shown here is derived from an EMBL/GenBank/DDBJ whole genome shotgun (WGS) entry which is preliminary data.</text>
</comment>
<accession>A0AAD1X656</accession>
<evidence type="ECO:0000256" key="1">
    <source>
        <dbReference type="SAM" id="MobiDB-lite"/>
    </source>
</evidence>
<protein>
    <submittedName>
        <fullName evidence="2">Uncharacterized protein</fullName>
    </submittedName>
</protein>
<keyword evidence="3" id="KW-1185">Reference proteome</keyword>
<proteinExistence type="predicted"/>
<name>A0AAD1X656_EUPCR</name>